<keyword evidence="2" id="KW-1185">Reference proteome</keyword>
<dbReference type="EMBL" id="JANHOG010000188">
    <property type="protein sequence ID" value="KAJ3557045.1"/>
    <property type="molecule type" value="Genomic_DNA"/>
</dbReference>
<accession>A0ACC1TAQ0</accession>
<proteinExistence type="predicted"/>
<protein>
    <submittedName>
        <fullName evidence="1">Uncharacterized protein</fullName>
    </submittedName>
</protein>
<sequence>MDELPIDTSNPAVRDYLALTRLQVLTPLSLLINMATLIICMSIVHPGLGDIAKLYPTSISPLPSMIAVYLIAIYVFQIGYCVLLVLVRKEETKVRMKYFEATTHHNGSMQRTLIRGVGLPLVFANWILAGWAVAWLFQAFLLSTILLGILLVILVYANIVLLVYHAPTSSRPFDIVLIHAPMRAFMILPLGVLFPYSLFVTLGWSWSPGEPQHYGRHQWAGFGFVLGVNLLALLVVVLRRDIVLCVAASWICASIWSQTPKPFPVFITVVIFTAILPLALVASMLWVKFRGGREGAIFLPEDVNGDEDARQQNGHPRGPREVDAEALWG</sequence>
<comment type="caution">
    <text evidence="1">The sequence shown here is derived from an EMBL/GenBank/DDBJ whole genome shotgun (WGS) entry which is preliminary data.</text>
</comment>
<name>A0ACC1TAQ0_9APHY</name>
<evidence type="ECO:0000313" key="1">
    <source>
        <dbReference type="EMBL" id="KAJ3557045.1"/>
    </source>
</evidence>
<dbReference type="Proteomes" id="UP001148662">
    <property type="component" value="Unassembled WGS sequence"/>
</dbReference>
<reference evidence="1" key="1">
    <citation type="submission" date="2022-07" db="EMBL/GenBank/DDBJ databases">
        <title>Genome Sequence of Phlebia brevispora.</title>
        <authorList>
            <person name="Buettner E."/>
        </authorList>
    </citation>
    <scope>NUCLEOTIDE SEQUENCE</scope>
    <source>
        <strain evidence="1">MPL23</strain>
    </source>
</reference>
<organism evidence="1 2">
    <name type="scientific">Phlebia brevispora</name>
    <dbReference type="NCBI Taxonomy" id="194682"/>
    <lineage>
        <taxon>Eukaryota</taxon>
        <taxon>Fungi</taxon>
        <taxon>Dikarya</taxon>
        <taxon>Basidiomycota</taxon>
        <taxon>Agaricomycotina</taxon>
        <taxon>Agaricomycetes</taxon>
        <taxon>Polyporales</taxon>
        <taxon>Meruliaceae</taxon>
        <taxon>Phlebia</taxon>
    </lineage>
</organism>
<gene>
    <name evidence="1" type="ORF">NM688_g1685</name>
</gene>
<evidence type="ECO:0000313" key="2">
    <source>
        <dbReference type="Proteomes" id="UP001148662"/>
    </source>
</evidence>